<evidence type="ECO:0000256" key="8">
    <source>
        <dbReference type="ARBA" id="ARBA00022989"/>
    </source>
</evidence>
<dbReference type="PANTHER" id="PTHR43394">
    <property type="entry name" value="ATP-DEPENDENT PERMEASE MDL1, MITOCHONDRIAL"/>
    <property type="match status" value="1"/>
</dbReference>
<dbReference type="InterPro" id="IPR003439">
    <property type="entry name" value="ABC_transporter-like_ATP-bd"/>
</dbReference>
<proteinExistence type="predicted"/>
<keyword evidence="14" id="KW-1185">Reference proteome</keyword>
<evidence type="ECO:0000259" key="12">
    <source>
        <dbReference type="PROSITE" id="PS50929"/>
    </source>
</evidence>
<comment type="subcellular location">
    <subcellularLocation>
        <location evidence="1">Cell membrane</location>
        <topology evidence="1">Multi-pass membrane protein</topology>
    </subcellularLocation>
</comment>
<keyword evidence="2" id="KW-0813">Transport</keyword>
<sequence>MKLPIASADQAKAYARRLVLRHPRALAATVALHALATVSGLAVPWLFAQLVQDPGRRIDLLAAGIAAFTVVQALLTRAAFAASAALGERVLADLREEFVERSLRLPLATVERAGTGDLLARSTRDVDLLESAVREAVPHVLVSGVTVVLTAGALALTAPVLLLPTLAVAPLLWLSTRWYLRRALNAYLAEDERWAELIEAFSETVTGARTVAALGREEQRRVLTDARIGASWAAEKYSLGLRNRWNPTLELSYVLPVVGTLLLGGLLYLHGHASLAQVTAATLYVQQLGYPLNVLLIQLDELQLGGASLARLLGVAEVPADRSPGGADPSGPELSARDVRYAYAERDVLHGVDLDLVPGERLAVVGPSGAGKSTLGRLLAGIDGPRTGAVTLGAVPLTELPLDELRRRISLVTQEHHVFRATLRENLALVREAPDAELLAALEAVGWTGPDLDTVVGSGGAALTPAEAQRLALARLVLADPHTLILDEATSLIDPRTARGLERSLAAVLHGRTVVAIAHRLHTAHDADRVAVVEDGRITELGTHDELVSRGGSYAALWATWNRLSGRR</sequence>
<keyword evidence="9 10" id="KW-0472">Membrane</keyword>
<name>A0A3N1CNK9_9ACTN</name>
<evidence type="ECO:0000256" key="6">
    <source>
        <dbReference type="ARBA" id="ARBA00022741"/>
    </source>
</evidence>
<evidence type="ECO:0000256" key="5">
    <source>
        <dbReference type="ARBA" id="ARBA00022692"/>
    </source>
</evidence>
<dbReference type="GO" id="GO:0005886">
    <property type="term" value="C:plasma membrane"/>
    <property type="evidence" value="ECO:0007669"/>
    <property type="project" value="UniProtKB-SubCell"/>
</dbReference>
<evidence type="ECO:0000259" key="11">
    <source>
        <dbReference type="PROSITE" id="PS50893"/>
    </source>
</evidence>
<dbReference type="Proteomes" id="UP000272400">
    <property type="component" value="Unassembled WGS sequence"/>
</dbReference>
<evidence type="ECO:0000256" key="9">
    <source>
        <dbReference type="ARBA" id="ARBA00023136"/>
    </source>
</evidence>
<feature type="domain" description="ABC transmembrane type-1" evidence="12">
    <location>
        <begin position="27"/>
        <end position="304"/>
    </location>
</feature>
<dbReference type="Gene3D" id="3.40.50.300">
    <property type="entry name" value="P-loop containing nucleotide triphosphate hydrolases"/>
    <property type="match status" value="1"/>
</dbReference>
<comment type="caution">
    <text evidence="13">The sequence shown here is derived from an EMBL/GenBank/DDBJ whole genome shotgun (WGS) entry which is preliminary data.</text>
</comment>
<dbReference type="PANTHER" id="PTHR43394:SF1">
    <property type="entry name" value="ATP-BINDING CASSETTE SUB-FAMILY B MEMBER 10, MITOCHONDRIAL"/>
    <property type="match status" value="1"/>
</dbReference>
<dbReference type="SMART" id="SM00382">
    <property type="entry name" value="AAA"/>
    <property type="match status" value="1"/>
</dbReference>
<dbReference type="Pfam" id="PF00005">
    <property type="entry name" value="ABC_tran"/>
    <property type="match status" value="1"/>
</dbReference>
<organism evidence="13 14">
    <name type="scientific">Actinocorallia herbida</name>
    <dbReference type="NCBI Taxonomy" id="58109"/>
    <lineage>
        <taxon>Bacteria</taxon>
        <taxon>Bacillati</taxon>
        <taxon>Actinomycetota</taxon>
        <taxon>Actinomycetes</taxon>
        <taxon>Streptosporangiales</taxon>
        <taxon>Thermomonosporaceae</taxon>
        <taxon>Actinocorallia</taxon>
    </lineage>
</organism>
<dbReference type="AlphaFoldDB" id="A0A3N1CNK9"/>
<evidence type="ECO:0000256" key="3">
    <source>
        <dbReference type="ARBA" id="ARBA00022475"/>
    </source>
</evidence>
<evidence type="ECO:0000256" key="2">
    <source>
        <dbReference type="ARBA" id="ARBA00022448"/>
    </source>
</evidence>
<dbReference type="Gene3D" id="1.20.1560.10">
    <property type="entry name" value="ABC transporter type 1, transmembrane domain"/>
    <property type="match status" value="1"/>
</dbReference>
<dbReference type="GO" id="GO:0015421">
    <property type="term" value="F:ABC-type oligopeptide transporter activity"/>
    <property type="evidence" value="ECO:0007669"/>
    <property type="project" value="TreeGrafter"/>
</dbReference>
<dbReference type="RefSeq" id="WP_246052455.1">
    <property type="nucleotide sequence ID" value="NZ_RJKE01000001.1"/>
</dbReference>
<dbReference type="FunFam" id="3.40.50.300:FF:001001">
    <property type="entry name" value="Multidrug ABC transporter ATP-binding protein"/>
    <property type="match status" value="1"/>
</dbReference>
<feature type="transmembrane region" description="Helical" evidence="10">
    <location>
        <begin position="147"/>
        <end position="174"/>
    </location>
</feature>
<keyword evidence="8 10" id="KW-1133">Transmembrane helix</keyword>
<keyword evidence="7" id="KW-0067">ATP-binding</keyword>
<dbReference type="GO" id="GO:0016887">
    <property type="term" value="F:ATP hydrolysis activity"/>
    <property type="evidence" value="ECO:0007669"/>
    <property type="project" value="InterPro"/>
</dbReference>
<dbReference type="SUPFAM" id="SSF52540">
    <property type="entry name" value="P-loop containing nucleoside triphosphate hydrolases"/>
    <property type="match status" value="1"/>
</dbReference>
<evidence type="ECO:0000256" key="10">
    <source>
        <dbReference type="SAM" id="Phobius"/>
    </source>
</evidence>
<accession>A0A3N1CNK9</accession>
<feature type="domain" description="ABC transporter" evidence="11">
    <location>
        <begin position="334"/>
        <end position="560"/>
    </location>
</feature>
<dbReference type="InterPro" id="IPR036640">
    <property type="entry name" value="ABC1_TM_sf"/>
</dbReference>
<dbReference type="InterPro" id="IPR003593">
    <property type="entry name" value="AAA+_ATPase"/>
</dbReference>
<feature type="transmembrane region" description="Helical" evidence="10">
    <location>
        <begin position="251"/>
        <end position="269"/>
    </location>
</feature>
<dbReference type="PROSITE" id="PS50893">
    <property type="entry name" value="ABC_TRANSPORTER_2"/>
    <property type="match status" value="1"/>
</dbReference>
<keyword evidence="4" id="KW-0997">Cell inner membrane</keyword>
<dbReference type="InterPro" id="IPR027417">
    <property type="entry name" value="P-loop_NTPase"/>
</dbReference>
<feature type="transmembrane region" description="Helical" evidence="10">
    <location>
        <begin position="25"/>
        <end position="48"/>
    </location>
</feature>
<protein>
    <submittedName>
        <fullName evidence="13">ABC-type multidrug transport system fused ATPase/permease subunit</fullName>
    </submittedName>
</protein>
<reference evidence="13 14" key="1">
    <citation type="submission" date="2018-11" db="EMBL/GenBank/DDBJ databases">
        <title>Sequencing the genomes of 1000 actinobacteria strains.</title>
        <authorList>
            <person name="Klenk H.-P."/>
        </authorList>
    </citation>
    <scope>NUCLEOTIDE SEQUENCE [LARGE SCALE GENOMIC DNA]</scope>
    <source>
        <strain evidence="13 14">DSM 44254</strain>
    </source>
</reference>
<feature type="transmembrane region" description="Helical" evidence="10">
    <location>
        <begin position="60"/>
        <end position="86"/>
    </location>
</feature>
<keyword evidence="5 10" id="KW-0812">Transmembrane</keyword>
<evidence type="ECO:0000256" key="7">
    <source>
        <dbReference type="ARBA" id="ARBA00022840"/>
    </source>
</evidence>
<dbReference type="CDD" id="cd07346">
    <property type="entry name" value="ABC_6TM_exporters"/>
    <property type="match status" value="1"/>
</dbReference>
<evidence type="ECO:0000313" key="13">
    <source>
        <dbReference type="EMBL" id="ROO82863.1"/>
    </source>
</evidence>
<dbReference type="Pfam" id="PF00664">
    <property type="entry name" value="ABC_membrane"/>
    <property type="match status" value="1"/>
</dbReference>
<dbReference type="PROSITE" id="PS50929">
    <property type="entry name" value="ABC_TM1F"/>
    <property type="match status" value="1"/>
</dbReference>
<keyword evidence="6" id="KW-0547">Nucleotide-binding</keyword>
<dbReference type="EMBL" id="RJKE01000001">
    <property type="protein sequence ID" value="ROO82863.1"/>
    <property type="molecule type" value="Genomic_DNA"/>
</dbReference>
<dbReference type="InterPro" id="IPR011527">
    <property type="entry name" value="ABC1_TM_dom"/>
</dbReference>
<dbReference type="GO" id="GO:0005524">
    <property type="term" value="F:ATP binding"/>
    <property type="evidence" value="ECO:0007669"/>
    <property type="project" value="UniProtKB-KW"/>
</dbReference>
<dbReference type="InterPro" id="IPR039421">
    <property type="entry name" value="Type_1_exporter"/>
</dbReference>
<evidence type="ECO:0000313" key="14">
    <source>
        <dbReference type="Proteomes" id="UP000272400"/>
    </source>
</evidence>
<evidence type="ECO:0000256" key="1">
    <source>
        <dbReference type="ARBA" id="ARBA00004651"/>
    </source>
</evidence>
<gene>
    <name evidence="13" type="ORF">EDD29_0348</name>
</gene>
<evidence type="ECO:0000256" key="4">
    <source>
        <dbReference type="ARBA" id="ARBA00022519"/>
    </source>
</evidence>
<dbReference type="SUPFAM" id="SSF90123">
    <property type="entry name" value="ABC transporter transmembrane region"/>
    <property type="match status" value="1"/>
</dbReference>
<keyword evidence="3" id="KW-1003">Cell membrane</keyword>